<reference evidence="2 3" key="1">
    <citation type="submission" date="2019-11" db="EMBL/GenBank/DDBJ databases">
        <title>Genome sequences of 17 halophilic strains isolated from different environments.</title>
        <authorList>
            <person name="Furrow R.E."/>
        </authorList>
    </citation>
    <scope>NUCLEOTIDE SEQUENCE [LARGE SCALE GENOMIC DNA]</scope>
    <source>
        <strain evidence="2 3">22502_06_Cabo</strain>
    </source>
</reference>
<name>A0A6B1IM39_9EURY</name>
<gene>
    <name evidence="2" type="ORF">GLW30_07260</name>
</gene>
<evidence type="ECO:0000256" key="1">
    <source>
        <dbReference type="SAM" id="MobiDB-lite"/>
    </source>
</evidence>
<dbReference type="AlphaFoldDB" id="A0A6B1IM39"/>
<comment type="caution">
    <text evidence="2">The sequence shown here is derived from an EMBL/GenBank/DDBJ whole genome shotgun (WGS) entry which is preliminary data.</text>
</comment>
<dbReference type="PROSITE" id="PS51257">
    <property type="entry name" value="PROKAR_LIPOPROTEIN"/>
    <property type="match status" value="1"/>
</dbReference>
<evidence type="ECO:0000313" key="3">
    <source>
        <dbReference type="Proteomes" id="UP000452321"/>
    </source>
</evidence>
<proteinExistence type="predicted"/>
<accession>A0A6B1IM39</accession>
<dbReference type="RefSeq" id="WP_159358370.1">
    <property type="nucleotide sequence ID" value="NZ_WMFC01000007.1"/>
</dbReference>
<sequence>MEQTRRGVLAALSGTALAGCSSPTESGTPSVDELPENCPTSLDLDVQRPQDLNTDSVSDFAKTYEVAYRSHSSDLQPPWSSSSYSAEVEQGPKRVADGYQVTLVVSASIIQAAGSLNAYEVDSDGIPKSTTRLESSDLPDDPTYIPIEEVDDQLLRGLLESAAVNRVETDSVDDSKIEQYSELIAALSPDASIIEPPGSGPEYAYFDVDGTAVLLEFRIATSDGDLWGEEILYYVTEYVVRRTDATDSPPENGKLIECRFPE</sequence>
<organism evidence="2 3">
    <name type="scientific">Halorubrum distributum</name>
    <dbReference type="NCBI Taxonomy" id="29283"/>
    <lineage>
        <taxon>Archaea</taxon>
        <taxon>Methanobacteriati</taxon>
        <taxon>Methanobacteriota</taxon>
        <taxon>Stenosarchaea group</taxon>
        <taxon>Halobacteria</taxon>
        <taxon>Halobacteriales</taxon>
        <taxon>Haloferacaceae</taxon>
        <taxon>Halorubrum</taxon>
        <taxon>Halorubrum distributum group</taxon>
    </lineage>
</organism>
<dbReference type="Proteomes" id="UP000452321">
    <property type="component" value="Unassembled WGS sequence"/>
</dbReference>
<evidence type="ECO:0000313" key="2">
    <source>
        <dbReference type="EMBL" id="MYL67527.1"/>
    </source>
</evidence>
<dbReference type="EMBL" id="WMFC01000007">
    <property type="protein sequence ID" value="MYL67527.1"/>
    <property type="molecule type" value="Genomic_DNA"/>
</dbReference>
<feature type="region of interest" description="Disordered" evidence="1">
    <location>
        <begin position="18"/>
        <end position="52"/>
    </location>
</feature>
<protein>
    <submittedName>
        <fullName evidence="2">Uncharacterized protein</fullName>
    </submittedName>
</protein>